<evidence type="ECO:0000313" key="8">
    <source>
        <dbReference type="Proteomes" id="UP000813462"/>
    </source>
</evidence>
<dbReference type="EC" id="3.1.4.46" evidence="2"/>
<dbReference type="EMBL" id="JAEACU010000009">
    <property type="protein sequence ID" value="KAH7518943.1"/>
    <property type="molecule type" value="Genomic_DNA"/>
</dbReference>
<evidence type="ECO:0000256" key="1">
    <source>
        <dbReference type="ARBA" id="ARBA00007277"/>
    </source>
</evidence>
<reference evidence="7" key="1">
    <citation type="journal article" date="2021" name="Front. Plant Sci.">
        <title>Chromosome-Scale Genome Assembly for Chinese Sour Jujube and Insights Into Its Genome Evolution and Domestication Signature.</title>
        <authorList>
            <person name="Shen L.-Y."/>
            <person name="Luo H."/>
            <person name="Wang X.-L."/>
            <person name="Wang X.-M."/>
            <person name="Qiu X.-J."/>
            <person name="Liu H."/>
            <person name="Zhou S.-S."/>
            <person name="Jia K.-H."/>
            <person name="Nie S."/>
            <person name="Bao Y.-T."/>
            <person name="Zhang R.-G."/>
            <person name="Yun Q.-Z."/>
            <person name="Chai Y.-H."/>
            <person name="Lu J.-Y."/>
            <person name="Li Y."/>
            <person name="Zhao S.-W."/>
            <person name="Mao J.-F."/>
            <person name="Jia S.-G."/>
            <person name="Mao Y.-M."/>
        </authorList>
    </citation>
    <scope>NUCLEOTIDE SEQUENCE</scope>
    <source>
        <strain evidence="7">AT0</strain>
        <tissue evidence="7">Leaf</tissue>
    </source>
</reference>
<sequence length="437" mass="50035">MTGSPEERRRREYSEVDPVRVWFLRLNTNPLLVCIPHTSNKSLILPPRIPFFFNFFKFKKKKKYIYMALKAVHVSDVPNLDQVTENASLTFSSKCSPKASRRPKFLMIGHRGKGMNQLQSSDRRMRAIKENSIASFNSAANFPLDFIEFDVQVTKDYCPVIFHDDFIVSGENDTVFEKRITELSLTEFLSYGPQREPGKQGKTLLRKTKEGKILGWDVETDDSLCTLREAFEKVEPTMGFNIELKFDDHIVYHQDYLIRVLQAVLQVIFECAKERPIIFSSFQPDAALVVRKLQDTYPVYFLTNGGTEIYDDVRRNSLEEAIKVCLEGGLQGIVSEVKGVFRNPGAVSKIKESNLSLITYGKLNNVPEAVYLQYLMGIEGVIMDLVQEITEAVSDMIIKPSKEESLCDEKVEVKSKPRFSQQELAFLLKLIPELIQL</sequence>
<dbReference type="PANTHER" id="PTHR22958:SF1">
    <property type="entry name" value="GLYCEROPHOSPHOCHOLINE PHOSPHODIESTERASE GPCPD1"/>
    <property type="match status" value="1"/>
</dbReference>
<name>A0A978UVP3_ZIZJJ</name>
<dbReference type="GO" id="GO:0006071">
    <property type="term" value="P:glycerol metabolic process"/>
    <property type="evidence" value="ECO:0007669"/>
    <property type="project" value="UniProtKB-KW"/>
</dbReference>
<dbReference type="Proteomes" id="UP000813462">
    <property type="component" value="Unassembled WGS sequence"/>
</dbReference>
<dbReference type="Pfam" id="PF03009">
    <property type="entry name" value="GDPD"/>
    <property type="match status" value="1"/>
</dbReference>
<proteinExistence type="inferred from homology"/>
<evidence type="ECO:0000256" key="2">
    <source>
        <dbReference type="ARBA" id="ARBA00012247"/>
    </source>
</evidence>
<dbReference type="PANTHER" id="PTHR22958">
    <property type="entry name" value="GLYCEROPHOSPHORYL DIESTER PHOSPHODIESTERASE"/>
    <property type="match status" value="1"/>
</dbReference>
<comment type="similarity">
    <text evidence="1">Belongs to the glycerophosphoryl diester phosphodiesterase family.</text>
</comment>
<keyword evidence="3" id="KW-0319">Glycerol metabolism</keyword>
<dbReference type="Gene3D" id="3.20.20.190">
    <property type="entry name" value="Phosphatidylinositol (PI) phosphodiesterase"/>
    <property type="match status" value="1"/>
</dbReference>
<evidence type="ECO:0000256" key="4">
    <source>
        <dbReference type="ARBA" id="ARBA00022801"/>
    </source>
</evidence>
<dbReference type="SUPFAM" id="SSF51695">
    <property type="entry name" value="PLC-like phosphodiesterases"/>
    <property type="match status" value="1"/>
</dbReference>
<evidence type="ECO:0000256" key="3">
    <source>
        <dbReference type="ARBA" id="ARBA00022798"/>
    </source>
</evidence>
<evidence type="ECO:0000259" key="6">
    <source>
        <dbReference type="PROSITE" id="PS51704"/>
    </source>
</evidence>
<accession>A0A978UVP3</accession>
<comment type="caution">
    <text evidence="7">The sequence shown here is derived from an EMBL/GenBank/DDBJ whole genome shotgun (WGS) entry which is preliminary data.</text>
</comment>
<dbReference type="InterPro" id="IPR030395">
    <property type="entry name" value="GP_PDE_dom"/>
</dbReference>
<evidence type="ECO:0000256" key="5">
    <source>
        <dbReference type="ARBA" id="ARBA00047512"/>
    </source>
</evidence>
<dbReference type="GO" id="GO:0046475">
    <property type="term" value="P:glycerophospholipid catabolic process"/>
    <property type="evidence" value="ECO:0007669"/>
    <property type="project" value="TreeGrafter"/>
</dbReference>
<gene>
    <name evidence="7" type="ORF">FEM48_Zijuj09G0224900</name>
</gene>
<dbReference type="PROSITE" id="PS51704">
    <property type="entry name" value="GP_PDE"/>
    <property type="match status" value="1"/>
</dbReference>
<comment type="catalytic activity">
    <reaction evidence="5">
        <text>a sn-glycero-3-phosphodiester + H2O = an alcohol + sn-glycerol 3-phosphate + H(+)</text>
        <dbReference type="Rhea" id="RHEA:12969"/>
        <dbReference type="ChEBI" id="CHEBI:15377"/>
        <dbReference type="ChEBI" id="CHEBI:15378"/>
        <dbReference type="ChEBI" id="CHEBI:30879"/>
        <dbReference type="ChEBI" id="CHEBI:57597"/>
        <dbReference type="ChEBI" id="CHEBI:83408"/>
        <dbReference type="EC" id="3.1.4.46"/>
    </reaction>
</comment>
<feature type="domain" description="GP-PDE" evidence="6">
    <location>
        <begin position="105"/>
        <end position="393"/>
    </location>
</feature>
<organism evidence="7 8">
    <name type="scientific">Ziziphus jujuba var. spinosa</name>
    <dbReference type="NCBI Taxonomy" id="714518"/>
    <lineage>
        <taxon>Eukaryota</taxon>
        <taxon>Viridiplantae</taxon>
        <taxon>Streptophyta</taxon>
        <taxon>Embryophyta</taxon>
        <taxon>Tracheophyta</taxon>
        <taxon>Spermatophyta</taxon>
        <taxon>Magnoliopsida</taxon>
        <taxon>eudicotyledons</taxon>
        <taxon>Gunneridae</taxon>
        <taxon>Pentapetalae</taxon>
        <taxon>rosids</taxon>
        <taxon>fabids</taxon>
        <taxon>Rosales</taxon>
        <taxon>Rhamnaceae</taxon>
        <taxon>Paliureae</taxon>
        <taxon>Ziziphus</taxon>
    </lineage>
</organism>
<dbReference type="AlphaFoldDB" id="A0A978UVP3"/>
<dbReference type="InterPro" id="IPR051578">
    <property type="entry name" value="GDPD"/>
</dbReference>
<evidence type="ECO:0000313" key="7">
    <source>
        <dbReference type="EMBL" id="KAH7518943.1"/>
    </source>
</evidence>
<dbReference type="GO" id="GO:0008889">
    <property type="term" value="F:glycerophosphodiester phosphodiesterase activity"/>
    <property type="evidence" value="ECO:0007669"/>
    <property type="project" value="UniProtKB-EC"/>
</dbReference>
<keyword evidence="4" id="KW-0378">Hydrolase</keyword>
<protein>
    <recommendedName>
        <fullName evidence="2">glycerophosphodiester phosphodiesterase</fullName>
        <ecNumber evidence="2">3.1.4.46</ecNumber>
    </recommendedName>
</protein>
<dbReference type="InterPro" id="IPR017946">
    <property type="entry name" value="PLC-like_Pdiesterase_TIM-brl"/>
</dbReference>
<dbReference type="FunFam" id="3.20.20.190:FF:000034">
    <property type="entry name" value="Glycerophosphodiester phosphodiesterase GDPD2"/>
    <property type="match status" value="1"/>
</dbReference>